<protein>
    <submittedName>
        <fullName evidence="2">Uncharacterized protein</fullName>
    </submittedName>
</protein>
<comment type="caution">
    <text evidence="2">The sequence shown here is derived from an EMBL/GenBank/DDBJ whole genome shotgun (WGS) entry which is preliminary data.</text>
</comment>
<keyword evidence="3" id="KW-1185">Reference proteome</keyword>
<name>A0A3M7T4G4_BRAPC</name>
<keyword evidence="1" id="KW-0472">Membrane</keyword>
<keyword evidence="1" id="KW-0812">Transmembrane</keyword>
<feature type="transmembrane region" description="Helical" evidence="1">
    <location>
        <begin position="12"/>
        <end position="31"/>
    </location>
</feature>
<evidence type="ECO:0000313" key="3">
    <source>
        <dbReference type="Proteomes" id="UP000276133"/>
    </source>
</evidence>
<organism evidence="2 3">
    <name type="scientific">Brachionus plicatilis</name>
    <name type="common">Marine rotifer</name>
    <name type="synonym">Brachionus muelleri</name>
    <dbReference type="NCBI Taxonomy" id="10195"/>
    <lineage>
        <taxon>Eukaryota</taxon>
        <taxon>Metazoa</taxon>
        <taxon>Spiralia</taxon>
        <taxon>Gnathifera</taxon>
        <taxon>Rotifera</taxon>
        <taxon>Eurotatoria</taxon>
        <taxon>Monogononta</taxon>
        <taxon>Pseudotrocha</taxon>
        <taxon>Ploima</taxon>
        <taxon>Brachionidae</taxon>
        <taxon>Brachionus</taxon>
    </lineage>
</organism>
<dbReference type="AlphaFoldDB" id="A0A3M7T4G4"/>
<keyword evidence="1" id="KW-1133">Transmembrane helix</keyword>
<evidence type="ECO:0000256" key="1">
    <source>
        <dbReference type="SAM" id="Phobius"/>
    </source>
</evidence>
<accession>A0A3M7T4G4</accession>
<dbReference type="Proteomes" id="UP000276133">
    <property type="component" value="Unassembled WGS sequence"/>
</dbReference>
<gene>
    <name evidence="2" type="ORF">BpHYR1_043710</name>
</gene>
<sequence length="80" mass="9488">MTERLRNLKLHGLAKLIMFESFFILLFLILIEFKSWIFGMRGLGCYVTGKNYVDLVTKSFYCLVTLIDHKNLKLYSNYNK</sequence>
<evidence type="ECO:0000313" key="2">
    <source>
        <dbReference type="EMBL" id="RNA42924.1"/>
    </source>
</evidence>
<dbReference type="EMBL" id="REGN01000297">
    <property type="protein sequence ID" value="RNA42924.1"/>
    <property type="molecule type" value="Genomic_DNA"/>
</dbReference>
<proteinExistence type="predicted"/>
<reference evidence="2 3" key="1">
    <citation type="journal article" date="2018" name="Sci. Rep.">
        <title>Genomic signatures of local adaptation to the degree of environmental predictability in rotifers.</title>
        <authorList>
            <person name="Franch-Gras L."/>
            <person name="Hahn C."/>
            <person name="Garcia-Roger E.M."/>
            <person name="Carmona M.J."/>
            <person name="Serra M."/>
            <person name="Gomez A."/>
        </authorList>
    </citation>
    <scope>NUCLEOTIDE SEQUENCE [LARGE SCALE GENOMIC DNA]</scope>
    <source>
        <strain evidence="2">HYR1</strain>
    </source>
</reference>